<gene>
    <name evidence="9" type="ORF">SAMN05421753_10589</name>
</gene>
<evidence type="ECO:0000256" key="4">
    <source>
        <dbReference type="ARBA" id="ARBA00022798"/>
    </source>
</evidence>
<evidence type="ECO:0000259" key="8">
    <source>
        <dbReference type="Pfam" id="PF16901"/>
    </source>
</evidence>
<dbReference type="GO" id="GO:0046168">
    <property type="term" value="P:glycerol-3-phosphate catabolic process"/>
    <property type="evidence" value="ECO:0007669"/>
    <property type="project" value="TreeGrafter"/>
</dbReference>
<evidence type="ECO:0000256" key="1">
    <source>
        <dbReference type="ARBA" id="ARBA00001974"/>
    </source>
</evidence>
<feature type="domain" description="Alpha-glycerophosphate oxidase C-terminal" evidence="8">
    <location>
        <begin position="417"/>
        <end position="473"/>
    </location>
</feature>
<dbReference type="Proteomes" id="UP000199518">
    <property type="component" value="Unassembled WGS sequence"/>
</dbReference>
<protein>
    <submittedName>
        <fullName evidence="9">Glycerol-3-phosphate dehydrogenase</fullName>
    </submittedName>
</protein>
<dbReference type="SUPFAM" id="SSF51905">
    <property type="entry name" value="FAD/NAD(P)-binding domain"/>
    <property type="match status" value="1"/>
</dbReference>
<dbReference type="EMBL" id="FOQD01000005">
    <property type="protein sequence ID" value="SFI06360.1"/>
    <property type="molecule type" value="Genomic_DNA"/>
</dbReference>
<dbReference type="OrthoDB" id="9766796at2"/>
<evidence type="ECO:0000256" key="5">
    <source>
        <dbReference type="ARBA" id="ARBA00022827"/>
    </source>
</evidence>
<evidence type="ECO:0000313" key="10">
    <source>
        <dbReference type="Proteomes" id="UP000199518"/>
    </source>
</evidence>
<dbReference type="Pfam" id="PF01266">
    <property type="entry name" value="DAO"/>
    <property type="match status" value="1"/>
</dbReference>
<evidence type="ECO:0000259" key="7">
    <source>
        <dbReference type="Pfam" id="PF01266"/>
    </source>
</evidence>
<keyword evidence="6" id="KW-0560">Oxidoreductase</keyword>
<dbReference type="InterPro" id="IPR031656">
    <property type="entry name" value="DAO_C"/>
</dbReference>
<dbReference type="PROSITE" id="PS00978">
    <property type="entry name" value="FAD_G3PDH_2"/>
    <property type="match status" value="1"/>
</dbReference>
<dbReference type="GO" id="GO:0006071">
    <property type="term" value="P:glycerol metabolic process"/>
    <property type="evidence" value="ECO:0007669"/>
    <property type="project" value="UniProtKB-KW"/>
</dbReference>
<dbReference type="GO" id="GO:0004368">
    <property type="term" value="F:glycerol-3-phosphate dehydrogenase (quinone) activity"/>
    <property type="evidence" value="ECO:0007669"/>
    <property type="project" value="InterPro"/>
</dbReference>
<evidence type="ECO:0000256" key="2">
    <source>
        <dbReference type="ARBA" id="ARBA00007330"/>
    </source>
</evidence>
<dbReference type="AlphaFoldDB" id="A0A1I3F5E8"/>
<dbReference type="PRINTS" id="PR01001">
    <property type="entry name" value="FADG3PDH"/>
</dbReference>
<dbReference type="Gene3D" id="1.10.8.870">
    <property type="entry name" value="Alpha-glycerophosphate oxidase, cap domain"/>
    <property type="match status" value="1"/>
</dbReference>
<keyword evidence="10" id="KW-1185">Reference proteome</keyword>
<dbReference type="InterPro" id="IPR038299">
    <property type="entry name" value="DAO_C_sf"/>
</dbReference>
<dbReference type="PANTHER" id="PTHR11985">
    <property type="entry name" value="GLYCEROL-3-PHOSPHATE DEHYDROGENASE"/>
    <property type="match status" value="1"/>
</dbReference>
<dbReference type="InterPro" id="IPR036188">
    <property type="entry name" value="FAD/NAD-bd_sf"/>
</dbReference>
<dbReference type="PANTHER" id="PTHR11985:SF35">
    <property type="entry name" value="ANAEROBIC GLYCEROL-3-PHOSPHATE DEHYDROGENASE SUBUNIT A"/>
    <property type="match status" value="1"/>
</dbReference>
<dbReference type="Gene3D" id="3.30.9.10">
    <property type="entry name" value="D-Amino Acid Oxidase, subunit A, domain 2"/>
    <property type="match status" value="1"/>
</dbReference>
<name>A0A1I3F5E8_9PLAN</name>
<proteinExistence type="inferred from homology"/>
<evidence type="ECO:0000256" key="6">
    <source>
        <dbReference type="ARBA" id="ARBA00023002"/>
    </source>
</evidence>
<evidence type="ECO:0000313" key="9">
    <source>
        <dbReference type="EMBL" id="SFI06360.1"/>
    </source>
</evidence>
<comment type="similarity">
    <text evidence="2">Belongs to the FAD-dependent glycerol-3-phosphate dehydrogenase family.</text>
</comment>
<dbReference type="Pfam" id="PF16901">
    <property type="entry name" value="DAO_C"/>
    <property type="match status" value="1"/>
</dbReference>
<accession>A0A1I3F5E8</accession>
<dbReference type="Gene3D" id="3.50.50.60">
    <property type="entry name" value="FAD/NAD(P)-binding domain"/>
    <property type="match status" value="1"/>
</dbReference>
<feature type="domain" description="FAD dependent oxidoreductase" evidence="7">
    <location>
        <begin position="17"/>
        <end position="373"/>
    </location>
</feature>
<reference evidence="10" key="1">
    <citation type="submission" date="2016-10" db="EMBL/GenBank/DDBJ databases">
        <authorList>
            <person name="Varghese N."/>
            <person name="Submissions S."/>
        </authorList>
    </citation>
    <scope>NUCLEOTIDE SEQUENCE [LARGE SCALE GENOMIC DNA]</scope>
    <source>
        <strain evidence="10">DSM 26348</strain>
    </source>
</reference>
<dbReference type="InterPro" id="IPR006076">
    <property type="entry name" value="FAD-dep_OxRdtase"/>
</dbReference>
<organism evidence="9 10">
    <name type="scientific">Planctomicrobium piriforme</name>
    <dbReference type="NCBI Taxonomy" id="1576369"/>
    <lineage>
        <taxon>Bacteria</taxon>
        <taxon>Pseudomonadati</taxon>
        <taxon>Planctomycetota</taxon>
        <taxon>Planctomycetia</taxon>
        <taxon>Planctomycetales</taxon>
        <taxon>Planctomycetaceae</taxon>
        <taxon>Planctomicrobium</taxon>
    </lineage>
</organism>
<comment type="cofactor">
    <cofactor evidence="1">
        <name>FAD</name>
        <dbReference type="ChEBI" id="CHEBI:57692"/>
    </cofactor>
</comment>
<keyword evidence="5" id="KW-0274">FAD</keyword>
<dbReference type="RefSeq" id="WP_092048971.1">
    <property type="nucleotide sequence ID" value="NZ_FOQD01000005.1"/>
</dbReference>
<sequence>MANREEQLSRLTGETWDVVVIGGGATGLGAAVDAASRGYRTVLIEQSDFAKATSSRSTKLIHGGVRYLKQGNISLVRESLHERGLLLKNAPGLVRPLEFVIPTYSLAETLFYAAGLKAYDLLAGRLGMAGSQMLSTAEVLKRLPTLRSEKLRGGVSYYDAQFDDARLALAMSTALAKKGGIPLNYVRASGLLRKNGKLSGVVGEDVETGRQYEIAARAVINATGIFTDELRRMDDAHARPMLRVSQGTHIVVDQSFLPRGSAIILPSTDDGRVLFLIPWHGAVVIGTTDVPMPEPVLDPIPQASEIDFLLKHASRYLSREVTRADVRSCFSGLRPLVSSGEQSATSKLSRDHVVKVSASGLVTITGGKWTTYRRMAKDAVDAAVAESGLLSRPSETESLTLWGNPHDTPLEPQTAASVTTQFIQNAVRNESARTVEDVLSRRCRLLLLDARAALSVAPQVAHIMARELGRDAAWESAQVELFRTIASTYLLS</sequence>
<keyword evidence="3" id="KW-0285">Flavoprotein</keyword>
<evidence type="ECO:0000256" key="3">
    <source>
        <dbReference type="ARBA" id="ARBA00022630"/>
    </source>
</evidence>
<keyword evidence="4" id="KW-0319">Glycerol metabolism</keyword>
<dbReference type="InterPro" id="IPR000447">
    <property type="entry name" value="G3P_DH_FAD-dep"/>
</dbReference>
<dbReference type="STRING" id="1576369.SAMN05421753_10589"/>